<dbReference type="InterPro" id="IPR028978">
    <property type="entry name" value="Chorismate_lyase_/UTRA_dom_sf"/>
</dbReference>
<proteinExistence type="predicted"/>
<dbReference type="InterPro" id="IPR000524">
    <property type="entry name" value="Tscrpt_reg_HTH_GntR"/>
</dbReference>
<evidence type="ECO:0000313" key="6">
    <source>
        <dbReference type="Proteomes" id="UP000014316"/>
    </source>
</evidence>
<dbReference type="GO" id="GO:0045892">
    <property type="term" value="P:negative regulation of DNA-templated transcription"/>
    <property type="evidence" value="ECO:0007669"/>
    <property type="project" value="TreeGrafter"/>
</dbReference>
<dbReference type="PANTHER" id="PTHR44846">
    <property type="entry name" value="MANNOSYL-D-GLYCERATE TRANSPORT/METABOLISM SYSTEM REPRESSOR MNGR-RELATED"/>
    <property type="match status" value="1"/>
</dbReference>
<evidence type="ECO:0000256" key="2">
    <source>
        <dbReference type="ARBA" id="ARBA00023125"/>
    </source>
</evidence>
<evidence type="ECO:0000259" key="4">
    <source>
        <dbReference type="PROSITE" id="PS50949"/>
    </source>
</evidence>
<dbReference type="SUPFAM" id="SSF46785">
    <property type="entry name" value="Winged helix' DNA-binding domain"/>
    <property type="match status" value="1"/>
</dbReference>
<accession>A0A829GH80</accession>
<dbReference type="PRINTS" id="PR00035">
    <property type="entry name" value="HTHGNTR"/>
</dbReference>
<dbReference type="CDD" id="cd07377">
    <property type="entry name" value="WHTH_GntR"/>
    <property type="match status" value="1"/>
</dbReference>
<dbReference type="InterPro" id="IPR050679">
    <property type="entry name" value="Bact_HTH_transcr_reg"/>
</dbReference>
<dbReference type="PANTHER" id="PTHR44846:SF4">
    <property type="entry name" value="HTH GNTR-TYPE DOMAIN-CONTAINING PROTEIN"/>
    <property type="match status" value="1"/>
</dbReference>
<dbReference type="Pfam" id="PF00392">
    <property type="entry name" value="GntR"/>
    <property type="match status" value="1"/>
</dbReference>
<dbReference type="GO" id="GO:0003700">
    <property type="term" value="F:DNA-binding transcription factor activity"/>
    <property type="evidence" value="ECO:0007669"/>
    <property type="project" value="InterPro"/>
</dbReference>
<dbReference type="SMART" id="SM00866">
    <property type="entry name" value="UTRA"/>
    <property type="match status" value="1"/>
</dbReference>
<dbReference type="Pfam" id="PF07702">
    <property type="entry name" value="UTRA"/>
    <property type="match status" value="1"/>
</dbReference>
<keyword evidence="2" id="KW-0238">DNA-binding</keyword>
<keyword evidence="3" id="KW-0804">Transcription</keyword>
<feature type="domain" description="HTH gntR-type" evidence="4">
    <location>
        <begin position="17"/>
        <end position="86"/>
    </location>
</feature>
<dbReference type="InterPro" id="IPR011663">
    <property type="entry name" value="UTRA"/>
</dbReference>
<dbReference type="AlphaFoldDB" id="A0A829GH80"/>
<sequence>MEAKLKGGNKLSQRESSYDIKTLENQLIKAIQQGAIQDEDGQLPAEPELMRQYQVTRYTLRQALKDLANLGYIYQAHGSGTFARPHHVEGAISLQNNVGLTEEMARQGRVVKTTAIHQQVITLDQADFLPESQKLPNETTLISVTRQRTLDGQPFLVEHSYYLRSIVDNIPNSALKGSLFAFIDQKPGLKVGFIDSVIECEMISGLPAKFFGIADGSPSLVVRDDSYLSSGKLFAFSKIFYDFRKTKFFMLKKMH</sequence>
<dbReference type="Gene3D" id="1.10.10.10">
    <property type="entry name" value="Winged helix-like DNA-binding domain superfamily/Winged helix DNA-binding domain"/>
    <property type="match status" value="1"/>
</dbReference>
<dbReference type="Gene3D" id="3.40.1410.10">
    <property type="entry name" value="Chorismate lyase-like"/>
    <property type="match status" value="1"/>
</dbReference>
<dbReference type="Proteomes" id="UP000014316">
    <property type="component" value="Unassembled WGS sequence"/>
</dbReference>
<evidence type="ECO:0000313" key="5">
    <source>
        <dbReference type="EMBL" id="EPC54957.1"/>
    </source>
</evidence>
<keyword evidence="1" id="KW-0805">Transcription regulation</keyword>
<evidence type="ECO:0000256" key="3">
    <source>
        <dbReference type="ARBA" id="ARBA00023163"/>
    </source>
</evidence>
<dbReference type="PROSITE" id="PS50949">
    <property type="entry name" value="HTH_GNTR"/>
    <property type="match status" value="1"/>
</dbReference>
<reference evidence="5 6" key="1">
    <citation type="journal article" date="2013" name="PLoS ONE">
        <title>Lactobacillus paracasei comparative genomics: towards species pan-genome definition and exploitation of diversity.</title>
        <authorList>
            <person name="Smokvina T."/>
            <person name="Wels M."/>
            <person name="Polka J."/>
            <person name="Chervaux C."/>
            <person name="Brisse S."/>
            <person name="Boekhorst J."/>
            <person name="van Hylckama Vlieg J.E."/>
            <person name="Siezen R.J."/>
        </authorList>
    </citation>
    <scope>NUCLEOTIDE SEQUENCE [LARGE SCALE GENOMIC DNA]</scope>
    <source>
        <strain evidence="5 6">Lpp123</strain>
    </source>
</reference>
<dbReference type="GO" id="GO:0003677">
    <property type="term" value="F:DNA binding"/>
    <property type="evidence" value="ECO:0007669"/>
    <property type="project" value="UniProtKB-KW"/>
</dbReference>
<dbReference type="InterPro" id="IPR036388">
    <property type="entry name" value="WH-like_DNA-bd_sf"/>
</dbReference>
<organism evidence="5 6">
    <name type="scientific">Lacticaseibacillus paracasei subsp. paracasei Lpp123</name>
    <dbReference type="NCBI Taxonomy" id="1256201"/>
    <lineage>
        <taxon>Bacteria</taxon>
        <taxon>Bacillati</taxon>
        <taxon>Bacillota</taxon>
        <taxon>Bacilli</taxon>
        <taxon>Lactobacillales</taxon>
        <taxon>Lactobacillaceae</taxon>
        <taxon>Lacticaseibacillus</taxon>
    </lineage>
</organism>
<evidence type="ECO:0000256" key="1">
    <source>
        <dbReference type="ARBA" id="ARBA00023015"/>
    </source>
</evidence>
<dbReference type="SUPFAM" id="SSF64288">
    <property type="entry name" value="Chorismate lyase-like"/>
    <property type="match status" value="1"/>
</dbReference>
<protein>
    <submittedName>
        <fullName evidence="5">Putative HTH-type transcriptional regulator yydK</fullName>
    </submittedName>
</protein>
<comment type="caution">
    <text evidence="5">The sequence shown here is derived from an EMBL/GenBank/DDBJ whole genome shotgun (WGS) entry which is preliminary data.</text>
</comment>
<gene>
    <name evidence="5" type="ORF">Lpp123_07105</name>
</gene>
<dbReference type="InterPro" id="IPR036390">
    <property type="entry name" value="WH_DNA-bd_sf"/>
</dbReference>
<name>A0A829GH80_LACPA</name>
<dbReference type="SMART" id="SM00345">
    <property type="entry name" value="HTH_GNTR"/>
    <property type="match status" value="1"/>
</dbReference>
<dbReference type="EMBL" id="ANJW01000413">
    <property type="protein sequence ID" value="EPC54957.1"/>
    <property type="molecule type" value="Genomic_DNA"/>
</dbReference>